<reference evidence="2" key="2">
    <citation type="submission" date="2020-07" db="EMBL/GenBank/DDBJ databases">
        <authorList>
            <person name="van Zyl L.J."/>
            <person name="Busche T."/>
            <person name="Ruckert C."/>
            <person name="Kalinowski J."/>
            <person name="Trindade M.I."/>
        </authorList>
    </citation>
    <scope>NUCLEOTIDE SEQUENCE</scope>
    <source>
        <strain evidence="2">XOM25</strain>
    </source>
</reference>
<accession>A0AAE9Z6J7</accession>
<dbReference type="KEGG" id="tvd:SG34_009140"/>
<dbReference type="RefSeq" id="WP_161797953.1">
    <property type="nucleotide sequence ID" value="NZ_CP059733.1"/>
</dbReference>
<dbReference type="Proteomes" id="UP000032352">
    <property type="component" value="Chromosome"/>
</dbReference>
<reference evidence="2 3" key="1">
    <citation type="journal article" date="2015" name="Genome Announc.">
        <title>Draft Genome Sequences of Marine Isolates of Thalassomonas viridans and Thalassomonas actiniarum.</title>
        <authorList>
            <person name="Olonade I."/>
            <person name="van Zyl L.J."/>
            <person name="Trindade M."/>
        </authorList>
    </citation>
    <scope>NUCLEOTIDE SEQUENCE [LARGE SCALE GENOMIC DNA]</scope>
    <source>
        <strain evidence="2 3">XOM25</strain>
    </source>
</reference>
<protein>
    <submittedName>
        <fullName evidence="2">Uncharacterized protein</fullName>
    </submittedName>
</protein>
<organism evidence="2 3">
    <name type="scientific">Thalassomonas viridans</name>
    <dbReference type="NCBI Taxonomy" id="137584"/>
    <lineage>
        <taxon>Bacteria</taxon>
        <taxon>Pseudomonadati</taxon>
        <taxon>Pseudomonadota</taxon>
        <taxon>Gammaproteobacteria</taxon>
        <taxon>Alteromonadales</taxon>
        <taxon>Colwelliaceae</taxon>
        <taxon>Thalassomonas</taxon>
    </lineage>
</organism>
<name>A0AAE9Z6J7_9GAMM</name>
<reference evidence="2 3" key="3">
    <citation type="journal article" date="2022" name="Mar. Drugs">
        <title>Bioassay-Guided Fractionation Leads to the Detection of Cholic Acid Generated by the Rare Thalassomonas sp.</title>
        <authorList>
            <person name="Pheiffer F."/>
            <person name="Schneider Y.K."/>
            <person name="Hansen E.H."/>
            <person name="Andersen J.H."/>
            <person name="Isaksson J."/>
            <person name="Busche T."/>
            <person name="R C."/>
            <person name="Kalinowski J."/>
            <person name="Zyl L.V."/>
            <person name="Trindade M."/>
        </authorList>
    </citation>
    <scope>NUCLEOTIDE SEQUENCE [LARGE SCALE GENOMIC DNA]</scope>
    <source>
        <strain evidence="2 3">XOM25</strain>
    </source>
</reference>
<dbReference type="KEGG" id="tvd:SG34_024515"/>
<sequence length="46" mass="4863">MTDFIGALAANRALALITLSGNHWQLMFQAVQEQMQTGSIGAGVSL</sequence>
<dbReference type="AlphaFoldDB" id="A0AAE9Z6J7"/>
<keyword evidence="3" id="KW-1185">Reference proteome</keyword>
<evidence type="ECO:0000313" key="3">
    <source>
        <dbReference type="Proteomes" id="UP000032352"/>
    </source>
</evidence>
<dbReference type="EMBL" id="CP059733">
    <property type="protein sequence ID" value="WDE07029.1"/>
    <property type="molecule type" value="Genomic_DNA"/>
</dbReference>
<evidence type="ECO:0000313" key="2">
    <source>
        <dbReference type="EMBL" id="WDE07029.1"/>
    </source>
</evidence>
<evidence type="ECO:0000313" key="1">
    <source>
        <dbReference type="EMBL" id="WDE04463.1"/>
    </source>
</evidence>
<proteinExistence type="predicted"/>
<dbReference type="EMBL" id="CP059733">
    <property type="protein sequence ID" value="WDE04463.1"/>
    <property type="molecule type" value="Genomic_DNA"/>
</dbReference>
<gene>
    <name evidence="2" type="ORF">SG34_009140</name>
    <name evidence="1" type="ORF">SG34_024515</name>
</gene>